<gene>
    <name evidence="6" type="ORF">C7416_101480</name>
</gene>
<dbReference type="InterPro" id="IPR015590">
    <property type="entry name" value="Aldehyde_DH_dom"/>
</dbReference>
<dbReference type="Gene3D" id="3.40.309.10">
    <property type="entry name" value="Aldehyde Dehydrogenase, Chain A, domain 2"/>
    <property type="match status" value="1"/>
</dbReference>
<dbReference type="Pfam" id="PF00171">
    <property type="entry name" value="Aldedh"/>
    <property type="match status" value="1"/>
</dbReference>
<dbReference type="FunFam" id="3.40.309.10:FF:000009">
    <property type="entry name" value="Aldehyde dehydrogenase A"/>
    <property type="match status" value="1"/>
</dbReference>
<dbReference type="EMBL" id="QKZN01000001">
    <property type="protein sequence ID" value="PZX34196.1"/>
    <property type="molecule type" value="Genomic_DNA"/>
</dbReference>
<dbReference type="GO" id="GO:0016620">
    <property type="term" value="F:oxidoreductase activity, acting on the aldehyde or oxo group of donors, NAD or NADP as acceptor"/>
    <property type="evidence" value="ECO:0007669"/>
    <property type="project" value="InterPro"/>
</dbReference>
<dbReference type="InterPro" id="IPR016162">
    <property type="entry name" value="Ald_DH_N"/>
</dbReference>
<dbReference type="PANTHER" id="PTHR11699">
    <property type="entry name" value="ALDEHYDE DEHYDROGENASE-RELATED"/>
    <property type="match status" value="1"/>
</dbReference>
<name>A0A2W7PG18_9BURK</name>
<evidence type="ECO:0000313" key="6">
    <source>
        <dbReference type="EMBL" id="PZX34196.1"/>
    </source>
</evidence>
<keyword evidence="2 4" id="KW-0560">Oxidoreductase</keyword>
<dbReference type="FunFam" id="3.40.605.10:FF:000007">
    <property type="entry name" value="NAD/NADP-dependent betaine aldehyde dehydrogenase"/>
    <property type="match status" value="1"/>
</dbReference>
<evidence type="ECO:0000313" key="7">
    <source>
        <dbReference type="Proteomes" id="UP000249638"/>
    </source>
</evidence>
<evidence type="ECO:0000256" key="2">
    <source>
        <dbReference type="ARBA" id="ARBA00023002"/>
    </source>
</evidence>
<dbReference type="InterPro" id="IPR016161">
    <property type="entry name" value="Ald_DH/histidinol_DH"/>
</dbReference>
<dbReference type="InterPro" id="IPR044086">
    <property type="entry name" value="LUC3-like"/>
</dbReference>
<dbReference type="Proteomes" id="UP000249638">
    <property type="component" value="Unassembled WGS sequence"/>
</dbReference>
<dbReference type="InterPro" id="IPR029510">
    <property type="entry name" value="Ald_DH_CS_GLU"/>
</dbReference>
<reference evidence="6" key="1">
    <citation type="submission" date="2018-06" db="EMBL/GenBank/DDBJ databases">
        <title>Genomic Encyclopedia of Type Strains, Phase IV (KMG-V): Genome sequencing to study the core and pangenomes of soil and plant-associated prokaryotes.</title>
        <authorList>
            <person name="Whitman W."/>
        </authorList>
    </citation>
    <scope>NUCLEOTIDE SEQUENCE [LARGE SCALE GENOMIC DNA]</scope>
    <source>
        <strain evidence="6">MLR2-44</strain>
    </source>
</reference>
<comment type="caution">
    <text evidence="6">The sequence shown here is derived from an EMBL/GenBank/DDBJ whole genome shotgun (WGS) entry which is preliminary data.</text>
</comment>
<dbReference type="Gene3D" id="3.40.605.10">
    <property type="entry name" value="Aldehyde Dehydrogenase, Chain A, domain 1"/>
    <property type="match status" value="1"/>
</dbReference>
<keyword evidence="7" id="KW-1185">Reference proteome</keyword>
<dbReference type="InterPro" id="IPR016160">
    <property type="entry name" value="Ald_DH_CS_CYS"/>
</dbReference>
<evidence type="ECO:0000256" key="4">
    <source>
        <dbReference type="RuleBase" id="RU003345"/>
    </source>
</evidence>
<dbReference type="PROSITE" id="PS00070">
    <property type="entry name" value="ALDEHYDE_DEHYDR_CYS"/>
    <property type="match status" value="1"/>
</dbReference>
<evidence type="ECO:0000259" key="5">
    <source>
        <dbReference type="Pfam" id="PF00171"/>
    </source>
</evidence>
<dbReference type="AlphaFoldDB" id="A0A2W7PG18"/>
<feature type="active site" evidence="3">
    <location>
        <position position="257"/>
    </location>
</feature>
<evidence type="ECO:0000256" key="1">
    <source>
        <dbReference type="ARBA" id="ARBA00009986"/>
    </source>
</evidence>
<comment type="similarity">
    <text evidence="1 4">Belongs to the aldehyde dehydrogenase family.</text>
</comment>
<proteinExistence type="inferred from homology"/>
<dbReference type="PROSITE" id="PS00687">
    <property type="entry name" value="ALDEHYDE_DEHYDR_GLU"/>
    <property type="match status" value="1"/>
</dbReference>
<accession>A0A2W7PG18</accession>
<feature type="domain" description="Aldehyde dehydrogenase" evidence="5">
    <location>
        <begin position="33"/>
        <end position="479"/>
    </location>
</feature>
<dbReference type="SUPFAM" id="SSF53720">
    <property type="entry name" value="ALDH-like"/>
    <property type="match status" value="1"/>
</dbReference>
<evidence type="ECO:0000256" key="3">
    <source>
        <dbReference type="PROSITE-ProRule" id="PRU10007"/>
    </source>
</evidence>
<dbReference type="InterPro" id="IPR016163">
    <property type="entry name" value="Ald_DH_C"/>
</dbReference>
<organism evidence="6 7">
    <name type="scientific">Cupriavidus phytorum</name>
    <dbReference type="NCBI Taxonomy" id="3024399"/>
    <lineage>
        <taxon>Bacteria</taxon>
        <taxon>Pseudomonadati</taxon>
        <taxon>Pseudomonadota</taxon>
        <taxon>Betaproteobacteria</taxon>
        <taxon>Burkholderiales</taxon>
        <taxon>Burkholderiaceae</taxon>
        <taxon>Cupriavidus</taxon>
    </lineage>
</organism>
<protein>
    <submittedName>
        <fullName evidence="6">Acyl-CoA reductase-like NAD-dependent aldehyde dehydrogenase</fullName>
    </submittedName>
</protein>
<sequence>MNAYSPQPLKANDGPTVLPDCMLIGGVLVKGAATMDVVNPATGMVLGVAPRASANQVEEAIASAKAALEQWSRSDLTHRRSVLRDIADIVDANASQLACLLTQEQGKPMADAMMEVQGTATFFRHVADAELVPISLEHSGVRQVELHRRPLGVVAVIVPWNFPLLLMAFKVPGALLTGNTVVIKPAATTPLATLMFARLVASIVPAGVVNVITDSNDLGSILTSHPDVAKVSFTGSTATGYSVMANAAKTLKRVTLELGGNDPAIVLDDAVPADIAQGIFRAAFFNAGQACIAIKRLYIHASLYDELCAELARLATGVTVGDGLDSRTTMGPLQNRAQYEKVKDILADAATKGRIVTGGPIEDSEGYFIRPTIVADIEEGARLVDEEQFGPALPLIRYTDLDDAIRRANAGEYGLGASVWSSDIDRARDVAERLVCGSVWINQHLDLAPHIPQAGAKQSGFGVELGGEGLLEFTQIQVVNIKGDSAQKELG</sequence>
<dbReference type="CDD" id="cd07106">
    <property type="entry name" value="ALDH_AldA-AAD23400"/>
    <property type="match status" value="1"/>
</dbReference>